<proteinExistence type="inferred from homology"/>
<dbReference type="Gene3D" id="3.30.2140.20">
    <property type="match status" value="1"/>
</dbReference>
<dbReference type="PATRIC" id="fig|217031.4.peg.5404"/>
<dbReference type="AlphaFoldDB" id="A0A0Q9Y6G5"/>
<dbReference type="Proteomes" id="UP000053881">
    <property type="component" value="Unassembled WGS sequence"/>
</dbReference>
<evidence type="ECO:0000256" key="1">
    <source>
        <dbReference type="ARBA" id="ARBA00006547"/>
    </source>
</evidence>
<dbReference type="GO" id="GO:0016407">
    <property type="term" value="F:acetyltransferase activity"/>
    <property type="evidence" value="ECO:0007669"/>
    <property type="project" value="InterPro"/>
</dbReference>
<dbReference type="Pfam" id="PF00797">
    <property type="entry name" value="Acetyltransf_2"/>
    <property type="match status" value="1"/>
</dbReference>
<sequence>MKQAVDQYIRFLRLEREVPSINYLQRLIQHHLTLVPYESFSKFHYFALAPDFIPPLPLFVHNLLEKGWGGTCFTLNMNFARLLTELGFSCSFVRVEPGHLAIMVEIRGKRLYVDVGYGSPIMKPVDLEARPQHKMHGFGEEITITQKQDSLYEIDRKSNGKTFVKKQIIWESLTEEEIADDIRQSYLDVDENITMRRITAVRITAVRFNGHQCFYLRNNIMKVMTFRNIQEIQLNSLEKWQKQVQDVYQVEEESLKESLDFLKERNIILFE</sequence>
<dbReference type="SUPFAM" id="SSF54001">
    <property type="entry name" value="Cysteine proteinases"/>
    <property type="match status" value="1"/>
</dbReference>
<reference evidence="2 3" key="1">
    <citation type="submission" date="2015-06" db="EMBL/GenBank/DDBJ databases">
        <title>Genome sequencing project of Bacillus galactosidilyticus PL133.</title>
        <authorList>
            <person name="Gaiero J."/>
            <person name="Nicol R."/>
            <person name="Habash M."/>
        </authorList>
    </citation>
    <scope>NUCLEOTIDE SEQUENCE [LARGE SCALE GENOMIC DNA]</scope>
    <source>
        <strain evidence="2 3">PL133</strain>
    </source>
</reference>
<accession>A0A0Q9Y6G5</accession>
<keyword evidence="2" id="KW-0808">Transferase</keyword>
<protein>
    <submittedName>
        <fullName evidence="2">Acetyltransferase</fullName>
    </submittedName>
</protein>
<dbReference type="PANTHER" id="PTHR11786:SF0">
    <property type="entry name" value="ARYLAMINE N-ACETYLTRANSFERASE 4-RELATED"/>
    <property type="match status" value="1"/>
</dbReference>
<comment type="caution">
    <text evidence="2">The sequence shown here is derived from an EMBL/GenBank/DDBJ whole genome shotgun (WGS) entry which is preliminary data.</text>
</comment>
<comment type="similarity">
    <text evidence="1">Belongs to the arylamine N-acetyltransferase family.</text>
</comment>
<dbReference type="InterPro" id="IPR001447">
    <property type="entry name" value="Arylamine_N-AcTrfase"/>
</dbReference>
<dbReference type="PANTHER" id="PTHR11786">
    <property type="entry name" value="N-HYDROXYARYLAMINE O-ACETYLTRANSFERASE"/>
    <property type="match status" value="1"/>
</dbReference>
<evidence type="ECO:0000313" key="3">
    <source>
        <dbReference type="Proteomes" id="UP000053881"/>
    </source>
</evidence>
<dbReference type="InterPro" id="IPR038765">
    <property type="entry name" value="Papain-like_cys_pep_sf"/>
</dbReference>
<name>A0A0Q9Y6G5_9BACI</name>
<gene>
    <name evidence="2" type="ORF">ACA29_15890</name>
</gene>
<organism evidence="2 3">
    <name type="scientific">Lederbergia galactosidilytica</name>
    <dbReference type="NCBI Taxonomy" id="217031"/>
    <lineage>
        <taxon>Bacteria</taxon>
        <taxon>Bacillati</taxon>
        <taxon>Bacillota</taxon>
        <taxon>Bacilli</taxon>
        <taxon>Bacillales</taxon>
        <taxon>Bacillaceae</taxon>
        <taxon>Lederbergia</taxon>
    </lineage>
</organism>
<evidence type="ECO:0000313" key="2">
    <source>
        <dbReference type="EMBL" id="KRG11639.1"/>
    </source>
</evidence>
<dbReference type="EMBL" id="LGPB01000117">
    <property type="protein sequence ID" value="KRG11639.1"/>
    <property type="molecule type" value="Genomic_DNA"/>
</dbReference>
<dbReference type="InterPro" id="IPR053710">
    <property type="entry name" value="Arylamine_NAT_domain_sf"/>
</dbReference>